<organism evidence="3 4">
    <name type="scientific">Paracoccus suum</name>
    <dbReference type="NCBI Taxonomy" id="2259340"/>
    <lineage>
        <taxon>Bacteria</taxon>
        <taxon>Pseudomonadati</taxon>
        <taxon>Pseudomonadota</taxon>
        <taxon>Alphaproteobacteria</taxon>
        <taxon>Rhodobacterales</taxon>
        <taxon>Paracoccaceae</taxon>
        <taxon>Paracoccus</taxon>
    </lineage>
</organism>
<dbReference type="OrthoDB" id="7818064at2"/>
<evidence type="ECO:0000259" key="2">
    <source>
        <dbReference type="Pfam" id="PF01266"/>
    </source>
</evidence>
<name>A0A344PID4_9RHOB</name>
<reference evidence="4" key="1">
    <citation type="submission" date="2018-07" db="EMBL/GenBank/DDBJ databases">
        <title>Genome sequencing of Paracoccus sp. SC2-6.</title>
        <authorList>
            <person name="Heo J."/>
            <person name="Kim S.-J."/>
            <person name="Kwon S.-W."/>
        </authorList>
    </citation>
    <scope>NUCLEOTIDE SEQUENCE [LARGE SCALE GENOMIC DNA]</scope>
    <source>
        <strain evidence="4">SC2-6</strain>
    </source>
</reference>
<gene>
    <name evidence="3" type="ORF">DRW48_05090</name>
</gene>
<dbReference type="EMBL" id="CP030918">
    <property type="protein sequence ID" value="AXC49139.1"/>
    <property type="molecule type" value="Genomic_DNA"/>
</dbReference>
<keyword evidence="4" id="KW-1185">Reference proteome</keyword>
<evidence type="ECO:0000313" key="3">
    <source>
        <dbReference type="EMBL" id="AXC49139.1"/>
    </source>
</evidence>
<dbReference type="SUPFAM" id="SSF51971">
    <property type="entry name" value="Nucleotide-binding domain"/>
    <property type="match status" value="1"/>
</dbReference>
<evidence type="ECO:0000313" key="4">
    <source>
        <dbReference type="Proteomes" id="UP000252023"/>
    </source>
</evidence>
<dbReference type="PANTHER" id="PTHR13847:SF289">
    <property type="entry name" value="GLYCINE OXIDASE"/>
    <property type="match status" value="1"/>
</dbReference>
<dbReference type="InterPro" id="IPR006076">
    <property type="entry name" value="FAD-dep_OxRdtase"/>
</dbReference>
<dbReference type="Gene3D" id="3.30.9.10">
    <property type="entry name" value="D-Amino Acid Oxidase, subunit A, domain 2"/>
    <property type="match status" value="1"/>
</dbReference>
<dbReference type="Proteomes" id="UP000252023">
    <property type="component" value="Chromosome"/>
</dbReference>
<dbReference type="Gene3D" id="3.50.50.60">
    <property type="entry name" value="FAD/NAD(P)-binding domain"/>
    <property type="match status" value="1"/>
</dbReference>
<dbReference type="RefSeq" id="WP_114075458.1">
    <property type="nucleotide sequence ID" value="NZ_CP030918.1"/>
</dbReference>
<dbReference type="InterPro" id="IPR036188">
    <property type="entry name" value="FAD/NAD-bd_sf"/>
</dbReference>
<protein>
    <submittedName>
        <fullName evidence="3">FAD-dependent oxidoreductase</fullName>
    </submittedName>
</protein>
<dbReference type="GO" id="GO:0005737">
    <property type="term" value="C:cytoplasm"/>
    <property type="evidence" value="ECO:0007669"/>
    <property type="project" value="TreeGrafter"/>
</dbReference>
<keyword evidence="1" id="KW-0560">Oxidoreductase</keyword>
<sequence length="336" mass="34079">MSSDVTVVGAGIFGLSCAWAMARRGARVQVLEAAAIGAGASGGMVGALAPHAPENWTETKQIQLESLVAAEPFWADVAAVGGIDPGYARSGRLQPVTDPTRAAALIAGAARHWPGYSMTLVEGPAGLAPGGPWLRDDLTARIAPRRALAALAAALRAQGATLTEGCGPVLAADGPAIWATGAPGLVALGQALGRAVGSGVKGQSALLEFDAATCPQIYAPGLHIVPHGDGTVAIGSTSESAFTQPGPDALLDDVIARARALIPPLGAAPVIDRWAGIRPRARSRGPLVAPWPDRPGQLIVNGGFKIGFGVAPWIAEAVADLLLEGHSRIPPAWQVV</sequence>
<dbReference type="AlphaFoldDB" id="A0A344PID4"/>
<feature type="domain" description="FAD dependent oxidoreductase" evidence="2">
    <location>
        <begin position="4"/>
        <end position="321"/>
    </location>
</feature>
<evidence type="ECO:0000256" key="1">
    <source>
        <dbReference type="ARBA" id="ARBA00023002"/>
    </source>
</evidence>
<dbReference type="GO" id="GO:0016491">
    <property type="term" value="F:oxidoreductase activity"/>
    <property type="evidence" value="ECO:0007669"/>
    <property type="project" value="UniProtKB-KW"/>
</dbReference>
<dbReference type="PANTHER" id="PTHR13847">
    <property type="entry name" value="SARCOSINE DEHYDROGENASE-RELATED"/>
    <property type="match status" value="1"/>
</dbReference>
<dbReference type="Pfam" id="PF01266">
    <property type="entry name" value="DAO"/>
    <property type="match status" value="1"/>
</dbReference>
<dbReference type="KEGG" id="pars:DRW48_05090"/>
<proteinExistence type="predicted"/>
<accession>A0A344PID4</accession>